<dbReference type="KEGG" id="lez:GLE_1445"/>
<dbReference type="AlphaFoldDB" id="A0A0S2DE83"/>
<name>A0A0S2DE83_LYSEN</name>
<evidence type="ECO:0000313" key="2">
    <source>
        <dbReference type="Proteomes" id="UP000061569"/>
    </source>
</evidence>
<accession>A0A0S2DE83</accession>
<dbReference type="EMBL" id="CP013140">
    <property type="protein sequence ID" value="ALN56802.1"/>
    <property type="molecule type" value="Genomic_DNA"/>
</dbReference>
<dbReference type="PATRIC" id="fig|69.6.peg.1425"/>
<dbReference type="Proteomes" id="UP000061569">
    <property type="component" value="Chromosome"/>
</dbReference>
<proteinExistence type="predicted"/>
<reference evidence="1 2" key="1">
    <citation type="submission" date="2015-11" db="EMBL/GenBank/DDBJ databases">
        <title>Genome sequences of Lysobacter enzymogenes strain C3 and Lysobacter antibioticus ATCC 29479.</title>
        <authorList>
            <person name="Kobayashi D.Y."/>
        </authorList>
    </citation>
    <scope>NUCLEOTIDE SEQUENCE [LARGE SCALE GENOMIC DNA]</scope>
    <source>
        <strain evidence="1 2">C3</strain>
    </source>
</reference>
<sequence length="232" mass="25673">MPVTSEARRMAPAERQRLSAIGGAPGGAWRSAWWSWPMLICALVLAAWFLLRGLEPLWGAGHRGPDPVAPELIASLGAALLLAAIAIWASLRATRSARRNRRRVFGAYWDDLDAGMVDEERYEFLALLSVRDGETGVTVHLLRVDEGRCLVVYDKPGDGRAACAGDAQLRRRALLRRAPRSGLVLSLRFEGEALASEPSDALGWATPGWEWDGRLWDLEWPQIEQRLARGVE</sequence>
<organism evidence="1 2">
    <name type="scientific">Lysobacter enzymogenes</name>
    <dbReference type="NCBI Taxonomy" id="69"/>
    <lineage>
        <taxon>Bacteria</taxon>
        <taxon>Pseudomonadati</taxon>
        <taxon>Pseudomonadota</taxon>
        <taxon>Gammaproteobacteria</taxon>
        <taxon>Lysobacterales</taxon>
        <taxon>Lysobacteraceae</taxon>
        <taxon>Lysobacter</taxon>
    </lineage>
</organism>
<gene>
    <name evidence="1" type="ORF">GLE_1445</name>
</gene>
<evidence type="ECO:0000313" key="1">
    <source>
        <dbReference type="EMBL" id="ALN56802.1"/>
    </source>
</evidence>
<dbReference type="OrthoDB" id="6028546at2"/>
<protein>
    <submittedName>
        <fullName evidence="1">Uncharacterized protein</fullName>
    </submittedName>
</protein>